<evidence type="ECO:0000313" key="2">
    <source>
        <dbReference type="EMBL" id="GID72709.1"/>
    </source>
</evidence>
<dbReference type="GO" id="GO:0032259">
    <property type="term" value="P:methylation"/>
    <property type="evidence" value="ECO:0007669"/>
    <property type="project" value="UniProtKB-KW"/>
</dbReference>
<comment type="caution">
    <text evidence="2">The sequence shown here is derived from an EMBL/GenBank/DDBJ whole genome shotgun (WGS) entry which is preliminary data.</text>
</comment>
<dbReference type="Pfam" id="PF08241">
    <property type="entry name" value="Methyltransf_11"/>
    <property type="match status" value="1"/>
</dbReference>
<dbReference type="InterPro" id="IPR013216">
    <property type="entry name" value="Methyltransf_11"/>
</dbReference>
<dbReference type="RefSeq" id="WP_203760648.1">
    <property type="nucleotide sequence ID" value="NZ_BAAABO010000006.1"/>
</dbReference>
<organism evidence="2 3">
    <name type="scientific">Paractinoplanes deccanensis</name>
    <dbReference type="NCBI Taxonomy" id="113561"/>
    <lineage>
        <taxon>Bacteria</taxon>
        <taxon>Bacillati</taxon>
        <taxon>Actinomycetota</taxon>
        <taxon>Actinomycetes</taxon>
        <taxon>Micromonosporales</taxon>
        <taxon>Micromonosporaceae</taxon>
        <taxon>Paractinoplanes</taxon>
    </lineage>
</organism>
<sequence>MDSTEIQKLVALEDQHWWYRERRALLGRHLRRLPGAPGTALDIGAAGGGNTRVLRQHRWSPVAVEYCPDGAMAARQRELTTVRGDGRCLPFRSDSADLVVAFDVLEHIDDDERVVAEMRRVLRPGGSALITVPCDMRLWSAHDVAVGHVRRYTRDTLRAVVESGGLRVERLWSWNVLLRPAAAYTRKRSTTSDLCKMHPVVNAALRAVVAAERFLPVWSLPGVSLMARAVRAG</sequence>
<evidence type="ECO:0000313" key="3">
    <source>
        <dbReference type="Proteomes" id="UP000609879"/>
    </source>
</evidence>
<evidence type="ECO:0000259" key="1">
    <source>
        <dbReference type="Pfam" id="PF08241"/>
    </source>
</evidence>
<dbReference type="Gene3D" id="3.40.50.150">
    <property type="entry name" value="Vaccinia Virus protein VP39"/>
    <property type="match status" value="1"/>
</dbReference>
<dbReference type="Proteomes" id="UP000609879">
    <property type="component" value="Unassembled WGS sequence"/>
</dbReference>
<gene>
    <name evidence="2" type="ORF">Ade02nite_13500</name>
</gene>
<dbReference type="InterPro" id="IPR029063">
    <property type="entry name" value="SAM-dependent_MTases_sf"/>
</dbReference>
<dbReference type="CDD" id="cd02440">
    <property type="entry name" value="AdoMet_MTases"/>
    <property type="match status" value="1"/>
</dbReference>
<dbReference type="SUPFAM" id="SSF53335">
    <property type="entry name" value="S-adenosyl-L-methionine-dependent methyltransferases"/>
    <property type="match status" value="1"/>
</dbReference>
<dbReference type="PANTHER" id="PTHR43591">
    <property type="entry name" value="METHYLTRANSFERASE"/>
    <property type="match status" value="1"/>
</dbReference>
<reference evidence="2 3" key="1">
    <citation type="submission" date="2021-01" db="EMBL/GenBank/DDBJ databases">
        <title>Whole genome shotgun sequence of Actinoplanes deccanensis NBRC 13994.</title>
        <authorList>
            <person name="Komaki H."/>
            <person name="Tamura T."/>
        </authorList>
    </citation>
    <scope>NUCLEOTIDE SEQUENCE [LARGE SCALE GENOMIC DNA]</scope>
    <source>
        <strain evidence="2 3">NBRC 13994</strain>
    </source>
</reference>
<proteinExistence type="predicted"/>
<keyword evidence="3" id="KW-1185">Reference proteome</keyword>
<feature type="domain" description="Methyltransferase type 11" evidence="1">
    <location>
        <begin position="41"/>
        <end position="129"/>
    </location>
</feature>
<protein>
    <submittedName>
        <fullName evidence="2">Methyltransferase</fullName>
    </submittedName>
</protein>
<keyword evidence="2" id="KW-0808">Transferase</keyword>
<dbReference type="EMBL" id="BOMI01000021">
    <property type="protein sequence ID" value="GID72709.1"/>
    <property type="molecule type" value="Genomic_DNA"/>
</dbReference>
<dbReference type="GO" id="GO:0008168">
    <property type="term" value="F:methyltransferase activity"/>
    <property type="evidence" value="ECO:0007669"/>
    <property type="project" value="UniProtKB-KW"/>
</dbReference>
<accession>A0ABQ3XY87</accession>
<keyword evidence="2" id="KW-0489">Methyltransferase</keyword>
<name>A0ABQ3XY87_9ACTN</name>